<evidence type="ECO:0000313" key="2">
    <source>
        <dbReference type="EMBL" id="PTI28395.1"/>
    </source>
</evidence>
<reference evidence="3 5" key="3">
    <citation type="submission" date="2021-02" db="EMBL/GenBank/DDBJ databases">
        <title>FDA dAtabase for Regulatory Grade micrObial Sequences (FDA-ARGOS): Supporting development and validation of Infectious Disease Dx tests.</title>
        <authorList>
            <person name="Sproer C."/>
            <person name="Gronow S."/>
            <person name="Severitt S."/>
            <person name="Schroder I."/>
            <person name="Tallon L."/>
            <person name="Sadzewicz L."/>
            <person name="Zhao X."/>
            <person name="Boylan J."/>
            <person name="Ott S."/>
            <person name="Bowen H."/>
            <person name="Vavikolanu K."/>
            <person name="Mehta A."/>
            <person name="Aluvathingal J."/>
            <person name="Nadendla S."/>
            <person name="Lowell S."/>
            <person name="Myers T."/>
            <person name="Yan Y."/>
            <person name="Sichtig H."/>
        </authorList>
    </citation>
    <scope>NUCLEOTIDE SEQUENCE [LARGE SCALE GENOMIC DNA]</scope>
    <source>
        <strain evidence="3 5">FDAARGOS_1207</strain>
    </source>
</reference>
<feature type="transmembrane region" description="Helical" evidence="1">
    <location>
        <begin position="70"/>
        <end position="90"/>
    </location>
</feature>
<dbReference type="GO" id="GO:0005886">
    <property type="term" value="C:plasma membrane"/>
    <property type="evidence" value="ECO:0007669"/>
    <property type="project" value="TreeGrafter"/>
</dbReference>
<feature type="transmembrane region" description="Helical" evidence="1">
    <location>
        <begin position="193"/>
        <end position="214"/>
    </location>
</feature>
<dbReference type="RefSeq" id="WP_016913084.1">
    <property type="nucleotide sequence ID" value="NZ_BMDF01000004.1"/>
</dbReference>
<organism evidence="2 4">
    <name type="scientific">Mammaliicoccus vitulinus</name>
    <dbReference type="NCBI Taxonomy" id="71237"/>
    <lineage>
        <taxon>Bacteria</taxon>
        <taxon>Bacillati</taxon>
        <taxon>Bacillota</taxon>
        <taxon>Bacilli</taxon>
        <taxon>Bacillales</taxon>
        <taxon>Staphylococcaceae</taxon>
        <taxon>Mammaliicoccus</taxon>
    </lineage>
</organism>
<gene>
    <name evidence="2" type="ORF">BU072_11520</name>
    <name evidence="3" type="ORF">I6J37_07245</name>
</gene>
<dbReference type="PANTHER" id="PTHR34821">
    <property type="entry name" value="INNER MEMBRANE PROTEIN YDCZ"/>
    <property type="match status" value="1"/>
</dbReference>
<keyword evidence="5" id="KW-1185">Reference proteome</keyword>
<dbReference type="GeneID" id="64117235"/>
<dbReference type="InterPro" id="IPR006750">
    <property type="entry name" value="YdcZ"/>
</dbReference>
<feature type="transmembrane region" description="Helical" evidence="1">
    <location>
        <begin position="234"/>
        <end position="252"/>
    </location>
</feature>
<protein>
    <submittedName>
        <fullName evidence="3">DMT family transporter</fullName>
    </submittedName>
</protein>
<dbReference type="STRING" id="1167632.GCA_000286335_02428"/>
<feature type="transmembrane region" description="Helical" evidence="1">
    <location>
        <begin position="259"/>
        <end position="281"/>
    </location>
</feature>
<dbReference type="OrthoDB" id="7864805at2"/>
<feature type="transmembrane region" description="Helical" evidence="1">
    <location>
        <begin position="164"/>
        <end position="186"/>
    </location>
</feature>
<evidence type="ECO:0000256" key="1">
    <source>
        <dbReference type="SAM" id="Phobius"/>
    </source>
</evidence>
<dbReference type="EMBL" id="CP069486">
    <property type="protein sequence ID" value="QRO84016.1"/>
    <property type="molecule type" value="Genomic_DNA"/>
</dbReference>
<reference evidence="2" key="2">
    <citation type="submission" date="2018-03" db="EMBL/GenBank/DDBJ databases">
        <authorList>
            <person name="Keele B.F."/>
        </authorList>
    </citation>
    <scope>NUCLEOTIDE SEQUENCE</scope>
    <source>
        <strain evidence="2">SNUC 2204</strain>
    </source>
</reference>
<dbReference type="PANTHER" id="PTHR34821:SF2">
    <property type="entry name" value="INNER MEMBRANE PROTEIN YDCZ"/>
    <property type="match status" value="1"/>
</dbReference>
<feature type="transmembrane region" description="Helical" evidence="1">
    <location>
        <begin position="293"/>
        <end position="309"/>
    </location>
</feature>
<evidence type="ECO:0000313" key="3">
    <source>
        <dbReference type="EMBL" id="QRO84016.1"/>
    </source>
</evidence>
<proteinExistence type="predicted"/>
<sequence>MILLIILGVLAGLCVPLQTSINTKLGGYTKSPILASFYSFLIGTIVLIVINLIMNPQKLTPSFMMNQEYSYVWFTGGLLGVIFLTGNLLLLPRIGAALTVVMTVSGQIIMGIIIDQFGLFNADVHTINLGRIFGVMIMLMGILLMNYKKKSARIITTKSQHTNYWMILGIFTGCLPPIQTAINSALRYEVQSFYLSALISFAIGTIALFVLSLVLVRRISFSLTHPEQGKIKPIYFIGGALGVVFVTTNILLMPELGAALTLMVVIFGQMLMGLLIDHFGLFNTPIFKVTSRRLIGAILVFVGIVILKLF</sequence>
<dbReference type="Proteomes" id="UP000627155">
    <property type="component" value="Chromosome"/>
</dbReference>
<keyword evidence="1" id="KW-1133">Transmembrane helix</keyword>
<keyword evidence="1" id="KW-0472">Membrane</keyword>
<reference evidence="2 4" key="1">
    <citation type="journal article" date="2016" name="Front. Microbiol.">
        <title>Comprehensive Phylogenetic Analysis of Bovine Non-aureus Staphylococci Species Based on Whole-Genome Sequencing.</title>
        <authorList>
            <person name="Naushad S."/>
            <person name="Barkema H.W."/>
            <person name="Luby C."/>
            <person name="Condas L.A."/>
            <person name="Nobrega D.B."/>
            <person name="Carson D.A."/>
            <person name="De Buck J."/>
        </authorList>
    </citation>
    <scope>NUCLEOTIDE SEQUENCE [LARGE SCALE GENOMIC DNA]</scope>
    <source>
        <strain evidence="2 4">SNUC 2204</strain>
    </source>
</reference>
<keyword evidence="1" id="KW-0812">Transmembrane</keyword>
<evidence type="ECO:0000313" key="4">
    <source>
        <dbReference type="Proteomes" id="UP000241209"/>
    </source>
</evidence>
<feature type="transmembrane region" description="Helical" evidence="1">
    <location>
        <begin position="96"/>
        <end position="114"/>
    </location>
</feature>
<dbReference type="Proteomes" id="UP000241209">
    <property type="component" value="Unassembled WGS sequence"/>
</dbReference>
<accession>A0A2T4PR04</accession>
<feature type="transmembrane region" description="Helical" evidence="1">
    <location>
        <begin position="35"/>
        <end position="54"/>
    </location>
</feature>
<dbReference type="Pfam" id="PF04657">
    <property type="entry name" value="DMT_YdcZ"/>
    <property type="match status" value="2"/>
</dbReference>
<name>A0A2T4PR04_9STAP</name>
<evidence type="ECO:0000313" key="5">
    <source>
        <dbReference type="Proteomes" id="UP000627155"/>
    </source>
</evidence>
<dbReference type="EMBL" id="PZFK01000029">
    <property type="protein sequence ID" value="PTI28395.1"/>
    <property type="molecule type" value="Genomic_DNA"/>
</dbReference>
<dbReference type="AlphaFoldDB" id="A0A2T4PR04"/>
<feature type="transmembrane region" description="Helical" evidence="1">
    <location>
        <begin position="126"/>
        <end position="144"/>
    </location>
</feature>